<proteinExistence type="inferred from homology"/>
<gene>
    <name evidence="6" type="primary">mazG</name>
    <name evidence="6" type="ORF">IAB91_07710</name>
</gene>
<dbReference type="Proteomes" id="UP000823757">
    <property type="component" value="Unassembled WGS sequence"/>
</dbReference>
<accession>A0A9D9NJ99</accession>
<dbReference type="GO" id="GO:0046076">
    <property type="term" value="P:dTTP catabolic process"/>
    <property type="evidence" value="ECO:0007669"/>
    <property type="project" value="TreeGrafter"/>
</dbReference>
<sequence length="273" mass="31342">MNTRQEKLEAFGRILDILDELRVKCPWDRKQTTQSLRPQTIEEVYELSDAILKDDSKNISKELGDVLLHVLFYSKIGEEKGEYDIADVINLLCDKLIYRHPHVFSTTKVADAEEVMRNWEMLKTKEKDGNKRILSGVPDALPPLLKAYRMQDKARGVGFDWEDKSQVWDKVKEELSEYQAELDAMDAAGDDGSAKKAAYDRAEVELGDFLFAVVNAARLYGLNPDTALERTCAKFKRRFTYLEEHTIRQGRDLKDMTLAEMDAIWDEAKAKGL</sequence>
<dbReference type="GO" id="GO:0006203">
    <property type="term" value="P:dGTP catabolic process"/>
    <property type="evidence" value="ECO:0007669"/>
    <property type="project" value="TreeGrafter"/>
</dbReference>
<dbReference type="EMBL" id="JADIMD010000116">
    <property type="protein sequence ID" value="MBO8475158.1"/>
    <property type="molecule type" value="Genomic_DNA"/>
</dbReference>
<evidence type="ECO:0000256" key="1">
    <source>
        <dbReference type="ARBA" id="ARBA00052141"/>
    </source>
</evidence>
<dbReference type="InterPro" id="IPR048015">
    <property type="entry name" value="NTP-PPase_MazG-like_N"/>
</dbReference>
<dbReference type="InterPro" id="IPR048011">
    <property type="entry name" value="NTP-PPase_MazG-like_C"/>
</dbReference>
<organism evidence="6 7">
    <name type="scientific">Candidatus Cryptobacteroides faecigallinarum</name>
    <dbReference type="NCBI Taxonomy" id="2840763"/>
    <lineage>
        <taxon>Bacteria</taxon>
        <taxon>Pseudomonadati</taxon>
        <taxon>Bacteroidota</taxon>
        <taxon>Bacteroidia</taxon>
        <taxon>Bacteroidales</taxon>
        <taxon>Candidatus Cryptobacteroides</taxon>
    </lineage>
</organism>
<dbReference type="NCBIfam" id="TIGR00444">
    <property type="entry name" value="mazG"/>
    <property type="match status" value="1"/>
</dbReference>
<dbReference type="GO" id="GO:0047693">
    <property type="term" value="F:ATP diphosphatase activity"/>
    <property type="evidence" value="ECO:0007669"/>
    <property type="project" value="UniProtKB-EC"/>
</dbReference>
<feature type="domain" description="NTP pyrophosphohydrolase MazG-like" evidence="5">
    <location>
        <begin position="31"/>
        <end position="104"/>
    </location>
</feature>
<dbReference type="EC" id="3.6.1.8" evidence="3"/>
<dbReference type="Pfam" id="PF03819">
    <property type="entry name" value="MazG"/>
    <property type="match status" value="1"/>
</dbReference>
<dbReference type="AlphaFoldDB" id="A0A9D9NJ99"/>
<dbReference type="SUPFAM" id="SSF101386">
    <property type="entry name" value="all-alpha NTP pyrophosphatases"/>
    <property type="match status" value="2"/>
</dbReference>
<name>A0A9D9NJ99_9BACT</name>
<dbReference type="GO" id="GO:0046061">
    <property type="term" value="P:dATP catabolic process"/>
    <property type="evidence" value="ECO:0007669"/>
    <property type="project" value="TreeGrafter"/>
</dbReference>
<evidence type="ECO:0000313" key="6">
    <source>
        <dbReference type="EMBL" id="MBO8475158.1"/>
    </source>
</evidence>
<dbReference type="GO" id="GO:0046052">
    <property type="term" value="P:UTP catabolic process"/>
    <property type="evidence" value="ECO:0007669"/>
    <property type="project" value="TreeGrafter"/>
</dbReference>
<evidence type="ECO:0000256" key="4">
    <source>
        <dbReference type="ARBA" id="ARBA00074799"/>
    </source>
</evidence>
<dbReference type="GO" id="GO:0046047">
    <property type="term" value="P:TTP catabolic process"/>
    <property type="evidence" value="ECO:0007669"/>
    <property type="project" value="TreeGrafter"/>
</dbReference>
<dbReference type="Gene3D" id="1.10.287.1080">
    <property type="entry name" value="MazG-like"/>
    <property type="match status" value="2"/>
</dbReference>
<comment type="catalytic activity">
    <reaction evidence="1">
        <text>ATP + H2O = AMP + diphosphate + H(+)</text>
        <dbReference type="Rhea" id="RHEA:14245"/>
        <dbReference type="ChEBI" id="CHEBI:15377"/>
        <dbReference type="ChEBI" id="CHEBI:15378"/>
        <dbReference type="ChEBI" id="CHEBI:30616"/>
        <dbReference type="ChEBI" id="CHEBI:33019"/>
        <dbReference type="ChEBI" id="CHEBI:456215"/>
        <dbReference type="EC" id="3.6.1.8"/>
    </reaction>
</comment>
<dbReference type="InterPro" id="IPR004518">
    <property type="entry name" value="MazG-like_dom"/>
</dbReference>
<dbReference type="CDD" id="cd11528">
    <property type="entry name" value="NTP-PPase_MazG_Nterm"/>
    <property type="match status" value="1"/>
</dbReference>
<reference evidence="6" key="1">
    <citation type="submission" date="2020-10" db="EMBL/GenBank/DDBJ databases">
        <authorList>
            <person name="Gilroy R."/>
        </authorList>
    </citation>
    <scope>NUCLEOTIDE SEQUENCE</scope>
    <source>
        <strain evidence="6">B1-13419</strain>
    </source>
</reference>
<evidence type="ECO:0000313" key="7">
    <source>
        <dbReference type="Proteomes" id="UP000823757"/>
    </source>
</evidence>
<reference evidence="6" key="2">
    <citation type="journal article" date="2021" name="PeerJ">
        <title>Extensive microbial diversity within the chicken gut microbiome revealed by metagenomics and culture.</title>
        <authorList>
            <person name="Gilroy R."/>
            <person name="Ravi A."/>
            <person name="Getino M."/>
            <person name="Pursley I."/>
            <person name="Horton D.L."/>
            <person name="Alikhan N.F."/>
            <person name="Baker D."/>
            <person name="Gharbi K."/>
            <person name="Hall N."/>
            <person name="Watson M."/>
            <person name="Adriaenssens E.M."/>
            <person name="Foster-Nyarko E."/>
            <person name="Jarju S."/>
            <person name="Secka A."/>
            <person name="Antonio M."/>
            <person name="Oren A."/>
            <person name="Chaudhuri R.R."/>
            <person name="La Ragione R."/>
            <person name="Hildebrand F."/>
            <person name="Pallen M.J."/>
        </authorList>
    </citation>
    <scope>NUCLEOTIDE SEQUENCE</scope>
    <source>
        <strain evidence="6">B1-13419</strain>
    </source>
</reference>
<dbReference type="FunFam" id="1.10.287.1080:FF:000003">
    <property type="entry name" value="Nucleoside triphosphate pyrophosphohydrolase"/>
    <property type="match status" value="1"/>
</dbReference>
<dbReference type="GO" id="GO:0006950">
    <property type="term" value="P:response to stress"/>
    <property type="evidence" value="ECO:0007669"/>
    <property type="project" value="UniProtKB-ARBA"/>
</dbReference>
<evidence type="ECO:0000256" key="3">
    <source>
        <dbReference type="ARBA" id="ARBA00066372"/>
    </source>
</evidence>
<comment type="caution">
    <text evidence="6">The sequence shown here is derived from an EMBL/GenBank/DDBJ whole genome shotgun (WGS) entry which is preliminary data.</text>
</comment>
<keyword evidence="6" id="KW-0378">Hydrolase</keyword>
<dbReference type="NCBIfam" id="NF007113">
    <property type="entry name" value="PRK09562.1"/>
    <property type="match status" value="1"/>
</dbReference>
<dbReference type="PANTHER" id="PTHR30522:SF0">
    <property type="entry name" value="NUCLEOSIDE TRIPHOSPHATE PYROPHOSPHOHYDROLASE"/>
    <property type="match status" value="1"/>
</dbReference>
<dbReference type="InterPro" id="IPR011551">
    <property type="entry name" value="NTP_PyrPHydrolase_MazG"/>
</dbReference>
<evidence type="ECO:0000259" key="5">
    <source>
        <dbReference type="Pfam" id="PF03819"/>
    </source>
</evidence>
<dbReference type="CDD" id="cd11529">
    <property type="entry name" value="NTP-PPase_MazG_Cterm"/>
    <property type="match status" value="1"/>
</dbReference>
<dbReference type="GO" id="GO:0046081">
    <property type="term" value="P:dUTP catabolic process"/>
    <property type="evidence" value="ECO:0007669"/>
    <property type="project" value="TreeGrafter"/>
</dbReference>
<evidence type="ECO:0000256" key="2">
    <source>
        <dbReference type="ARBA" id="ARBA00061115"/>
    </source>
</evidence>
<dbReference type="FunFam" id="1.10.287.1080:FF:000001">
    <property type="entry name" value="Nucleoside triphosphate pyrophosphohydrolase"/>
    <property type="match status" value="1"/>
</dbReference>
<comment type="similarity">
    <text evidence="2">Belongs to the nucleoside triphosphate pyrophosphohydrolase family.</text>
</comment>
<protein>
    <recommendedName>
        <fullName evidence="4">Nucleoside triphosphate pyrophosphohydrolase</fullName>
        <ecNumber evidence="3">3.6.1.8</ecNumber>
    </recommendedName>
</protein>
<dbReference type="PANTHER" id="PTHR30522">
    <property type="entry name" value="NUCLEOSIDE TRIPHOSPHATE PYROPHOSPHOHYDROLASE"/>
    <property type="match status" value="1"/>
</dbReference>